<proteinExistence type="predicted"/>
<evidence type="ECO:0008006" key="3">
    <source>
        <dbReference type="Google" id="ProtNLM"/>
    </source>
</evidence>
<dbReference type="InterPro" id="IPR036691">
    <property type="entry name" value="Endo/exonu/phosph_ase_sf"/>
</dbReference>
<protein>
    <recommendedName>
        <fullName evidence="3">Endonuclease/exonuclease/phosphatase domain-containing protein</fullName>
    </recommendedName>
</protein>
<dbReference type="KEGG" id="pco:PHACADRAFT_33180"/>
<dbReference type="Proteomes" id="UP000008370">
    <property type="component" value="Unassembled WGS sequence"/>
</dbReference>
<dbReference type="SUPFAM" id="SSF56219">
    <property type="entry name" value="DNase I-like"/>
    <property type="match status" value="1"/>
</dbReference>
<dbReference type="AlphaFoldDB" id="K5VSP2"/>
<reference evidence="1 2" key="1">
    <citation type="journal article" date="2012" name="BMC Genomics">
        <title>Comparative genomics of the white-rot fungi, Phanerochaete carnosa and P. chrysosporium, to elucidate the genetic basis of the distinct wood types they colonize.</title>
        <authorList>
            <person name="Suzuki H."/>
            <person name="MacDonald J."/>
            <person name="Syed K."/>
            <person name="Salamov A."/>
            <person name="Hori C."/>
            <person name="Aerts A."/>
            <person name="Henrissat B."/>
            <person name="Wiebenga A."/>
            <person name="vanKuyk P.A."/>
            <person name="Barry K."/>
            <person name="Lindquist E."/>
            <person name="LaButti K."/>
            <person name="Lapidus A."/>
            <person name="Lucas S."/>
            <person name="Coutinho P."/>
            <person name="Gong Y."/>
            <person name="Samejima M."/>
            <person name="Mahadevan R."/>
            <person name="Abou-Zaid M."/>
            <person name="de Vries R.P."/>
            <person name="Igarashi K."/>
            <person name="Yadav J.S."/>
            <person name="Grigoriev I.V."/>
            <person name="Master E.R."/>
        </authorList>
    </citation>
    <scope>NUCLEOTIDE SEQUENCE [LARGE SCALE GENOMIC DNA]</scope>
    <source>
        <strain evidence="1 2">HHB-10118-sp</strain>
    </source>
</reference>
<dbReference type="EMBL" id="JH930480">
    <property type="protein sequence ID" value="EKM49589.1"/>
    <property type="molecule type" value="Genomic_DNA"/>
</dbReference>
<accession>K5VSP2</accession>
<name>K5VSP2_PHACS</name>
<organism evidence="1 2">
    <name type="scientific">Phanerochaete carnosa (strain HHB-10118-sp)</name>
    <name type="common">White-rot fungus</name>
    <name type="synonym">Peniophora carnosa</name>
    <dbReference type="NCBI Taxonomy" id="650164"/>
    <lineage>
        <taxon>Eukaryota</taxon>
        <taxon>Fungi</taxon>
        <taxon>Dikarya</taxon>
        <taxon>Basidiomycota</taxon>
        <taxon>Agaricomycotina</taxon>
        <taxon>Agaricomycetes</taxon>
        <taxon>Polyporales</taxon>
        <taxon>Phanerochaetaceae</taxon>
        <taxon>Phanerochaete</taxon>
    </lineage>
</organism>
<evidence type="ECO:0000313" key="1">
    <source>
        <dbReference type="EMBL" id="EKM49589.1"/>
    </source>
</evidence>
<gene>
    <name evidence="1" type="ORF">PHACADRAFT_33180</name>
</gene>
<dbReference type="InParanoid" id="K5VSP2"/>
<dbReference type="RefSeq" id="XP_007401537.1">
    <property type="nucleotide sequence ID" value="XM_007401475.1"/>
</dbReference>
<evidence type="ECO:0000313" key="2">
    <source>
        <dbReference type="Proteomes" id="UP000008370"/>
    </source>
</evidence>
<dbReference type="HOGENOM" id="CLU_950307_0_0_1"/>
<dbReference type="GeneID" id="18919767"/>
<keyword evidence="2" id="KW-1185">Reference proteome</keyword>
<dbReference type="OrthoDB" id="2799478at2759"/>
<dbReference type="Gene3D" id="3.60.10.10">
    <property type="entry name" value="Endonuclease/exonuclease/phosphatase"/>
    <property type="match status" value="1"/>
</dbReference>
<sequence length="293" mass="32309">MPVGASRLHKPDNIREIIDNGLPTGFNGAPPPSVKEAGDLPIARFFDDSPDKIGDRMDLPHQALWQPLAADYDSQITDYLCNIHHGDAAGPSSGVGVRRAQNHACCKAKIKKNTRASLTVTSLNIRSRSAAAMAGSKWLHMNQLMRDNRIGLLAVQETHLDNEAVANFRQLFGSKLELHWSAPPENHSCAQRVAFVVNKCVTNVVGITLRGIMPGCALLLFMPWHVDRTVNILTVYVPNDHTQNACFWWALNKKWADNSLPIPDVVLGDFNVVKKDIDRLPVHLDPLGVTNAL</sequence>